<keyword evidence="2" id="KW-0106">Calcium</keyword>
<keyword evidence="5" id="KW-1185">Reference proteome</keyword>
<dbReference type="SUPFAM" id="SSF49562">
    <property type="entry name" value="C2 domain (Calcium/lipid-binding domain, CaLB)"/>
    <property type="match status" value="1"/>
</dbReference>
<evidence type="ECO:0000313" key="5">
    <source>
        <dbReference type="Proteomes" id="UP001437256"/>
    </source>
</evidence>
<gene>
    <name evidence="4" type="primary">PSD2_2</name>
    <name evidence="4" type="ORF">AAF712_006562</name>
</gene>
<dbReference type="InterPro" id="IPR000008">
    <property type="entry name" value="C2_dom"/>
</dbReference>
<protein>
    <submittedName>
        <fullName evidence="4">Phosphatidylserine decarboxylase</fullName>
        <ecNumber evidence="4">4.1.1.65</ecNumber>
    </submittedName>
</protein>
<dbReference type="EMBL" id="JBBXMP010000035">
    <property type="protein sequence ID" value="KAL0066519.1"/>
    <property type="molecule type" value="Genomic_DNA"/>
</dbReference>
<dbReference type="SMART" id="SM00239">
    <property type="entry name" value="C2"/>
    <property type="match status" value="1"/>
</dbReference>
<reference evidence="4 5" key="1">
    <citation type="submission" date="2024-05" db="EMBL/GenBank/DDBJ databases">
        <title>A draft genome resource for the thread blight pathogen Marasmius tenuissimus strain MS-2.</title>
        <authorList>
            <person name="Yulfo-Soto G.E."/>
            <person name="Baruah I.K."/>
            <person name="Amoako-Attah I."/>
            <person name="Bukari Y."/>
            <person name="Meinhardt L.W."/>
            <person name="Bailey B.A."/>
            <person name="Cohen S.P."/>
        </authorList>
    </citation>
    <scope>NUCLEOTIDE SEQUENCE [LARGE SCALE GENOMIC DNA]</scope>
    <source>
        <strain evidence="4 5">MS-2</strain>
    </source>
</reference>
<dbReference type="EC" id="4.1.1.65" evidence="4"/>
<dbReference type="PROSITE" id="PS50004">
    <property type="entry name" value="C2"/>
    <property type="match status" value="1"/>
</dbReference>
<comment type="caution">
    <text evidence="4">The sequence shown here is derived from an EMBL/GenBank/DDBJ whole genome shotgun (WGS) entry which is preliminary data.</text>
</comment>
<dbReference type="CDD" id="cd00030">
    <property type="entry name" value="C2"/>
    <property type="match status" value="1"/>
</dbReference>
<dbReference type="PANTHER" id="PTHR45911:SF4">
    <property type="entry name" value="MULTIPLE C2 AND TRANSMEMBRANE DOMAIN-CONTAINING PROTEIN"/>
    <property type="match status" value="1"/>
</dbReference>
<sequence length="183" mass="20302">MPKHAFLNIRLSNALVLKRPSNALLSESLAATLRVQVVACSNLPARDFNGLSDPYVKVSLGTTTFKTPVMRYTLNPVYDAKKATFDFPIETCNPLPLKFVVWDKDWIGKDYLGQTTLDARDWFLLGGQNPRPLAWSTAEILESFSIPLTSSQSDAASHDQADIQLRLGFVDADLEGVYGRLVI</sequence>
<dbReference type="Proteomes" id="UP001437256">
    <property type="component" value="Unassembled WGS sequence"/>
</dbReference>
<accession>A0ABR3A0G6</accession>
<organism evidence="4 5">
    <name type="scientific">Marasmius tenuissimus</name>
    <dbReference type="NCBI Taxonomy" id="585030"/>
    <lineage>
        <taxon>Eukaryota</taxon>
        <taxon>Fungi</taxon>
        <taxon>Dikarya</taxon>
        <taxon>Basidiomycota</taxon>
        <taxon>Agaricomycotina</taxon>
        <taxon>Agaricomycetes</taxon>
        <taxon>Agaricomycetidae</taxon>
        <taxon>Agaricales</taxon>
        <taxon>Marasmiineae</taxon>
        <taxon>Marasmiaceae</taxon>
        <taxon>Marasmius</taxon>
    </lineage>
</organism>
<evidence type="ECO:0000313" key="4">
    <source>
        <dbReference type="EMBL" id="KAL0066519.1"/>
    </source>
</evidence>
<dbReference type="Gene3D" id="2.60.40.150">
    <property type="entry name" value="C2 domain"/>
    <property type="match status" value="1"/>
</dbReference>
<dbReference type="GO" id="GO:0004609">
    <property type="term" value="F:phosphatidylserine decarboxylase activity"/>
    <property type="evidence" value="ECO:0007669"/>
    <property type="project" value="UniProtKB-EC"/>
</dbReference>
<keyword evidence="4" id="KW-0456">Lyase</keyword>
<dbReference type="InterPro" id="IPR035892">
    <property type="entry name" value="C2_domain_sf"/>
</dbReference>
<proteinExistence type="predicted"/>
<feature type="domain" description="C2" evidence="3">
    <location>
        <begin position="19"/>
        <end position="133"/>
    </location>
</feature>
<evidence type="ECO:0000256" key="2">
    <source>
        <dbReference type="ARBA" id="ARBA00022837"/>
    </source>
</evidence>
<evidence type="ECO:0000259" key="3">
    <source>
        <dbReference type="PROSITE" id="PS50004"/>
    </source>
</evidence>
<name>A0ABR3A0G6_9AGAR</name>
<keyword evidence="1" id="KW-0479">Metal-binding</keyword>
<evidence type="ECO:0000256" key="1">
    <source>
        <dbReference type="ARBA" id="ARBA00022723"/>
    </source>
</evidence>
<dbReference type="PANTHER" id="PTHR45911">
    <property type="entry name" value="C2 DOMAIN-CONTAINING PROTEIN"/>
    <property type="match status" value="1"/>
</dbReference>
<dbReference type="Pfam" id="PF00168">
    <property type="entry name" value="C2"/>
    <property type="match status" value="1"/>
</dbReference>